<keyword evidence="4 15" id="KW-0575">Peroxidase</keyword>
<dbReference type="PROSITE" id="PS51352">
    <property type="entry name" value="THIOREDOXIN_2"/>
    <property type="match status" value="1"/>
</dbReference>
<dbReference type="InterPro" id="IPR024706">
    <property type="entry name" value="Peroxiredoxin_AhpC-typ"/>
</dbReference>
<dbReference type="InterPro" id="IPR036249">
    <property type="entry name" value="Thioredoxin-like_sf"/>
</dbReference>
<comment type="caution">
    <text evidence="15">The sequence shown here is derived from an EMBL/GenBank/DDBJ whole genome shotgun (WGS) entry which is preliminary data.</text>
</comment>
<reference evidence="16" key="1">
    <citation type="journal article" date="2019" name="Int. J. Syst. Evol. Microbiol.">
        <title>The Global Catalogue of Microorganisms (GCM) 10K type strain sequencing project: providing services to taxonomists for standard genome sequencing and annotation.</title>
        <authorList>
            <consortium name="The Broad Institute Genomics Platform"/>
            <consortium name="The Broad Institute Genome Sequencing Center for Infectious Disease"/>
            <person name="Wu L."/>
            <person name="Ma J."/>
        </authorList>
    </citation>
    <scope>NUCLEOTIDE SEQUENCE [LARGE SCALE GENOMIC DNA]</scope>
    <source>
        <strain evidence="16">JCM 18715</strain>
    </source>
</reference>
<keyword evidence="7" id="KW-1015">Disulfide bond</keyword>
<feature type="signal peptide" evidence="13">
    <location>
        <begin position="1"/>
        <end position="19"/>
    </location>
</feature>
<evidence type="ECO:0000256" key="9">
    <source>
        <dbReference type="ARBA" id="ARBA00032824"/>
    </source>
</evidence>
<keyword evidence="5" id="KW-0049">Antioxidant</keyword>
<dbReference type="GO" id="GO:0004601">
    <property type="term" value="F:peroxidase activity"/>
    <property type="evidence" value="ECO:0007669"/>
    <property type="project" value="UniProtKB-KW"/>
</dbReference>
<evidence type="ECO:0000256" key="3">
    <source>
        <dbReference type="ARBA" id="ARBA00013017"/>
    </source>
</evidence>
<feature type="domain" description="Thioredoxin" evidence="14">
    <location>
        <begin position="22"/>
        <end position="171"/>
    </location>
</feature>
<evidence type="ECO:0000313" key="16">
    <source>
        <dbReference type="Proteomes" id="UP001500547"/>
    </source>
</evidence>
<dbReference type="CDD" id="cd03017">
    <property type="entry name" value="PRX_BCP"/>
    <property type="match status" value="1"/>
</dbReference>
<dbReference type="PANTHER" id="PTHR42801:SF4">
    <property type="entry name" value="AHPC_TSA FAMILY PROTEIN"/>
    <property type="match status" value="1"/>
</dbReference>
<keyword evidence="13" id="KW-0732">Signal</keyword>
<dbReference type="InterPro" id="IPR000866">
    <property type="entry name" value="AhpC/TSA"/>
</dbReference>
<dbReference type="EMBL" id="BAABLD010000001">
    <property type="protein sequence ID" value="GAA5157834.1"/>
    <property type="molecule type" value="Genomic_DNA"/>
</dbReference>
<evidence type="ECO:0000256" key="6">
    <source>
        <dbReference type="ARBA" id="ARBA00023002"/>
    </source>
</evidence>
<comment type="catalytic activity">
    <reaction evidence="12">
        <text>a hydroperoxide + [thioredoxin]-dithiol = an alcohol + [thioredoxin]-disulfide + H2O</text>
        <dbReference type="Rhea" id="RHEA:62620"/>
        <dbReference type="Rhea" id="RHEA-COMP:10698"/>
        <dbReference type="Rhea" id="RHEA-COMP:10700"/>
        <dbReference type="ChEBI" id="CHEBI:15377"/>
        <dbReference type="ChEBI" id="CHEBI:29950"/>
        <dbReference type="ChEBI" id="CHEBI:30879"/>
        <dbReference type="ChEBI" id="CHEBI:35924"/>
        <dbReference type="ChEBI" id="CHEBI:50058"/>
        <dbReference type="EC" id="1.11.1.24"/>
    </reaction>
</comment>
<protein>
    <recommendedName>
        <fullName evidence="3">thioredoxin-dependent peroxiredoxin</fullName>
        <ecNumber evidence="3">1.11.1.24</ecNumber>
    </recommendedName>
    <alternativeName>
        <fullName evidence="9">Thioredoxin peroxidase</fullName>
    </alternativeName>
    <alternativeName>
        <fullName evidence="11">Thioredoxin-dependent peroxiredoxin Bcp</fullName>
    </alternativeName>
</protein>
<evidence type="ECO:0000259" key="14">
    <source>
        <dbReference type="PROSITE" id="PS51352"/>
    </source>
</evidence>
<keyword evidence="16" id="KW-1185">Reference proteome</keyword>
<evidence type="ECO:0000256" key="1">
    <source>
        <dbReference type="ARBA" id="ARBA00003330"/>
    </source>
</evidence>
<proteinExistence type="inferred from homology"/>
<dbReference type="Pfam" id="PF00578">
    <property type="entry name" value="AhpC-TSA"/>
    <property type="match status" value="1"/>
</dbReference>
<evidence type="ECO:0000256" key="8">
    <source>
        <dbReference type="ARBA" id="ARBA00023284"/>
    </source>
</evidence>
<gene>
    <name evidence="15" type="primary">bcp_1</name>
    <name evidence="15" type="ORF">GCM10025770_01610</name>
</gene>
<evidence type="ECO:0000256" key="4">
    <source>
        <dbReference type="ARBA" id="ARBA00022559"/>
    </source>
</evidence>
<name>A0ABP9QBJ0_9RHOO</name>
<feature type="chain" id="PRO_5046611933" description="thioredoxin-dependent peroxiredoxin" evidence="13">
    <location>
        <begin position="20"/>
        <end position="173"/>
    </location>
</feature>
<dbReference type="SUPFAM" id="SSF52833">
    <property type="entry name" value="Thioredoxin-like"/>
    <property type="match status" value="1"/>
</dbReference>
<dbReference type="InterPro" id="IPR050924">
    <property type="entry name" value="Peroxiredoxin_BCP/PrxQ"/>
</dbReference>
<dbReference type="PIRSF" id="PIRSF000239">
    <property type="entry name" value="AHPC"/>
    <property type="match status" value="1"/>
</dbReference>
<evidence type="ECO:0000256" key="13">
    <source>
        <dbReference type="SAM" id="SignalP"/>
    </source>
</evidence>
<dbReference type="PANTHER" id="PTHR42801">
    <property type="entry name" value="THIOREDOXIN-DEPENDENT PEROXIDE REDUCTASE"/>
    <property type="match status" value="1"/>
</dbReference>
<comment type="subunit">
    <text evidence="2">Monomer.</text>
</comment>
<dbReference type="Gene3D" id="3.40.30.10">
    <property type="entry name" value="Glutaredoxin"/>
    <property type="match status" value="1"/>
</dbReference>
<evidence type="ECO:0000256" key="11">
    <source>
        <dbReference type="ARBA" id="ARBA00042639"/>
    </source>
</evidence>
<dbReference type="Proteomes" id="UP001500547">
    <property type="component" value="Unassembled WGS sequence"/>
</dbReference>
<evidence type="ECO:0000313" key="15">
    <source>
        <dbReference type="EMBL" id="GAA5157834.1"/>
    </source>
</evidence>
<comment type="similarity">
    <text evidence="10">Belongs to the peroxiredoxin family. BCP/PrxQ subfamily.</text>
</comment>
<evidence type="ECO:0000256" key="5">
    <source>
        <dbReference type="ARBA" id="ARBA00022862"/>
    </source>
</evidence>
<dbReference type="InterPro" id="IPR013766">
    <property type="entry name" value="Thioredoxin_domain"/>
</dbReference>
<keyword evidence="6" id="KW-0560">Oxidoreductase</keyword>
<sequence>MLRMLCLSLLLGLVAPVMADTLTVGQPAPVFALKDQSGVMRSLEQFRGKWLVLYFYPKNDTPGCTTEACNFRDGQAFITGLGAQVVGVSIDESASHKAFAEKYKLPFPLLADAEGTVADRYGALSNWGVVRFAKRQTFIIDPRGVLRKIYRDVDADKHAQQVLDDLKALTTRG</sequence>
<comment type="function">
    <text evidence="1">Thiol-specific peroxidase that catalyzes the reduction of hydrogen peroxide and organic hydroperoxides to water and alcohols, respectively. Plays a role in cell protection against oxidative stress by detoxifying peroxides and as sensor of hydrogen peroxide-mediated signaling events.</text>
</comment>
<evidence type="ECO:0000256" key="7">
    <source>
        <dbReference type="ARBA" id="ARBA00023157"/>
    </source>
</evidence>
<accession>A0ABP9QBJ0</accession>
<evidence type="ECO:0000256" key="10">
    <source>
        <dbReference type="ARBA" id="ARBA00038489"/>
    </source>
</evidence>
<dbReference type="RefSeq" id="WP_345530915.1">
    <property type="nucleotide sequence ID" value="NZ_BAABLD010000001.1"/>
</dbReference>
<organism evidence="15 16">
    <name type="scientific">Viridibacterium curvum</name>
    <dbReference type="NCBI Taxonomy" id="1101404"/>
    <lineage>
        <taxon>Bacteria</taxon>
        <taxon>Pseudomonadati</taxon>
        <taxon>Pseudomonadota</taxon>
        <taxon>Betaproteobacteria</taxon>
        <taxon>Rhodocyclales</taxon>
        <taxon>Rhodocyclaceae</taxon>
        <taxon>Viridibacterium</taxon>
    </lineage>
</organism>
<dbReference type="EC" id="1.11.1.24" evidence="3"/>
<evidence type="ECO:0000256" key="12">
    <source>
        <dbReference type="ARBA" id="ARBA00049091"/>
    </source>
</evidence>
<evidence type="ECO:0000256" key="2">
    <source>
        <dbReference type="ARBA" id="ARBA00011245"/>
    </source>
</evidence>
<keyword evidence="8" id="KW-0676">Redox-active center</keyword>